<dbReference type="RefSeq" id="WP_252465905.1">
    <property type="nucleotide sequence ID" value="NZ_JALBWM010000026.1"/>
</dbReference>
<gene>
    <name evidence="2" type="ORF">MO867_08425</name>
</gene>
<reference evidence="2" key="1">
    <citation type="journal article" date="2022" name="Arch. Microbiol.">
        <title>Microbulbifer okhotskensis sp. nov., isolated from a deep bottom sediment of the Okhotsk Sea.</title>
        <authorList>
            <person name="Romanenko L."/>
            <person name="Kurilenko V."/>
            <person name="Otstavnykh N."/>
            <person name="Velansky P."/>
            <person name="Isaeva M."/>
            <person name="Mikhailov V."/>
        </authorList>
    </citation>
    <scope>NUCLEOTIDE SEQUENCE</scope>
    <source>
        <strain evidence="2">OS29</strain>
    </source>
</reference>
<name>A0A9X2J5G1_9GAMM</name>
<accession>A0A9X2J5G1</accession>
<evidence type="ECO:0008006" key="4">
    <source>
        <dbReference type="Google" id="ProtNLM"/>
    </source>
</evidence>
<feature type="chain" id="PRO_5040913599" description="Outer membrane protein beta-barrel domain-containing protein" evidence="1">
    <location>
        <begin position="20"/>
        <end position="126"/>
    </location>
</feature>
<evidence type="ECO:0000256" key="1">
    <source>
        <dbReference type="SAM" id="SignalP"/>
    </source>
</evidence>
<dbReference type="AlphaFoldDB" id="A0A9X2J5G1"/>
<feature type="signal peptide" evidence="1">
    <location>
        <begin position="1"/>
        <end position="19"/>
    </location>
</feature>
<comment type="caution">
    <text evidence="2">The sequence shown here is derived from an EMBL/GenBank/DDBJ whole genome shotgun (WGS) entry which is preliminary data.</text>
</comment>
<protein>
    <recommendedName>
        <fullName evidence="4">Outer membrane protein beta-barrel domain-containing protein</fullName>
    </recommendedName>
</protein>
<dbReference type="EMBL" id="JALBWM010000026">
    <property type="protein sequence ID" value="MCO1334364.1"/>
    <property type="molecule type" value="Genomic_DNA"/>
</dbReference>
<sequence length="126" mass="14310">MKHIALVSLIALICVSVNAEEQPSYLKTSLGHMSLNSEDAYAIREEPNLRGYAFTFGYRINESLSIEGSMANLGDICRGYEFQGTGYKYYYASDDVIVIADYKHERQSERKYKSYGLSLVLTKELQ</sequence>
<evidence type="ECO:0000313" key="3">
    <source>
        <dbReference type="Proteomes" id="UP001139028"/>
    </source>
</evidence>
<keyword evidence="1" id="KW-0732">Signal</keyword>
<proteinExistence type="predicted"/>
<keyword evidence="3" id="KW-1185">Reference proteome</keyword>
<evidence type="ECO:0000313" key="2">
    <source>
        <dbReference type="EMBL" id="MCO1334364.1"/>
    </source>
</evidence>
<dbReference type="Proteomes" id="UP001139028">
    <property type="component" value="Unassembled WGS sequence"/>
</dbReference>
<organism evidence="2 3">
    <name type="scientific">Microbulbifer okhotskensis</name>
    <dbReference type="NCBI Taxonomy" id="2926617"/>
    <lineage>
        <taxon>Bacteria</taxon>
        <taxon>Pseudomonadati</taxon>
        <taxon>Pseudomonadota</taxon>
        <taxon>Gammaproteobacteria</taxon>
        <taxon>Cellvibrionales</taxon>
        <taxon>Microbulbiferaceae</taxon>
        <taxon>Microbulbifer</taxon>
    </lineage>
</organism>